<feature type="domain" description="DUS-like FMN-binding" evidence="4">
    <location>
        <begin position="3"/>
        <end position="56"/>
    </location>
</feature>
<proteinExistence type="predicted"/>
<name>A0ABQ9VES5_SAGOE</name>
<dbReference type="Pfam" id="PF01207">
    <property type="entry name" value="Dus"/>
    <property type="match status" value="1"/>
</dbReference>
<dbReference type="Proteomes" id="UP001266305">
    <property type="component" value="Unassembled WGS sequence"/>
</dbReference>
<dbReference type="PANTHER" id="PTHR11082">
    <property type="entry name" value="TRNA-DIHYDROURIDINE SYNTHASE"/>
    <property type="match status" value="1"/>
</dbReference>
<evidence type="ECO:0000313" key="5">
    <source>
        <dbReference type="EMBL" id="KAK2107776.1"/>
    </source>
</evidence>
<evidence type="ECO:0000256" key="3">
    <source>
        <dbReference type="SAM" id="MobiDB-lite"/>
    </source>
</evidence>
<sequence>MWKAVAIPVFANGNIQSLQDVERCIQDTGVQGVTSTEGNLDNPALFEGRSPAVWKLAEEYLDIVRGAGQSEDPGGHCRPEQGAEDAVSGGDIQEKGAKPAGDLPFHWICHPYVQPGPREGSKEKAGGHSKWSLEEEECGMKVLSKNKQKQQLRNPHKTFDPSLKPKYAKCDQCGNPKGNRCVFSLCRGCCKRRATKETADCPGHGLLFKTKLEKSLAWKGTQPELQEPQMATPHTPGGFSEVMSSALA</sequence>
<keyword evidence="2" id="KW-0520">NAD</keyword>
<dbReference type="Gene3D" id="3.20.20.70">
    <property type="entry name" value="Aldolase class I"/>
    <property type="match status" value="1"/>
</dbReference>
<evidence type="ECO:0000259" key="4">
    <source>
        <dbReference type="Pfam" id="PF01207"/>
    </source>
</evidence>
<feature type="region of interest" description="Disordered" evidence="3">
    <location>
        <begin position="223"/>
        <end position="248"/>
    </location>
</feature>
<accession>A0ABQ9VES5</accession>
<gene>
    <name evidence="5" type="primary">DUS1L_5</name>
    <name evidence="5" type="ORF">P7K49_012941</name>
</gene>
<dbReference type="InterPro" id="IPR035587">
    <property type="entry name" value="DUS-like_FMN-bd"/>
</dbReference>
<dbReference type="PANTHER" id="PTHR11082:SF5">
    <property type="entry name" value="TRNA-DIHYDROURIDINE(16_17) SYNTHASE [NAD(P)(+)]-LIKE"/>
    <property type="match status" value="1"/>
</dbReference>
<dbReference type="InterPro" id="IPR013785">
    <property type="entry name" value="Aldolase_TIM"/>
</dbReference>
<organism evidence="5 6">
    <name type="scientific">Saguinus oedipus</name>
    <name type="common">Cotton-top tamarin</name>
    <name type="synonym">Oedipomidas oedipus</name>
    <dbReference type="NCBI Taxonomy" id="9490"/>
    <lineage>
        <taxon>Eukaryota</taxon>
        <taxon>Metazoa</taxon>
        <taxon>Chordata</taxon>
        <taxon>Craniata</taxon>
        <taxon>Vertebrata</taxon>
        <taxon>Euteleostomi</taxon>
        <taxon>Mammalia</taxon>
        <taxon>Eutheria</taxon>
        <taxon>Euarchontoglires</taxon>
        <taxon>Primates</taxon>
        <taxon>Haplorrhini</taxon>
        <taxon>Platyrrhini</taxon>
        <taxon>Cebidae</taxon>
        <taxon>Callitrichinae</taxon>
        <taxon>Saguinus</taxon>
    </lineage>
</organism>
<feature type="region of interest" description="Disordered" evidence="3">
    <location>
        <begin position="67"/>
        <end position="101"/>
    </location>
</feature>
<dbReference type="EMBL" id="JASSZA010000006">
    <property type="protein sequence ID" value="KAK2107776.1"/>
    <property type="molecule type" value="Genomic_DNA"/>
</dbReference>
<keyword evidence="6" id="KW-1185">Reference proteome</keyword>
<comment type="caution">
    <text evidence="5">The sequence shown here is derived from an EMBL/GenBank/DDBJ whole genome shotgun (WGS) entry which is preliminary data.</text>
</comment>
<dbReference type="SUPFAM" id="SSF51395">
    <property type="entry name" value="FMN-linked oxidoreductases"/>
    <property type="match status" value="1"/>
</dbReference>
<evidence type="ECO:0000256" key="2">
    <source>
        <dbReference type="ARBA" id="ARBA00023027"/>
    </source>
</evidence>
<keyword evidence="1" id="KW-0521">NADP</keyword>
<reference evidence="5 6" key="1">
    <citation type="submission" date="2023-05" db="EMBL/GenBank/DDBJ databases">
        <title>B98-5 Cell Line De Novo Hybrid Assembly: An Optical Mapping Approach.</title>
        <authorList>
            <person name="Kananen K."/>
            <person name="Auerbach J.A."/>
            <person name="Kautto E."/>
            <person name="Blachly J.S."/>
        </authorList>
    </citation>
    <scope>NUCLEOTIDE SEQUENCE [LARGE SCALE GENOMIC DNA]</scope>
    <source>
        <strain evidence="5">B95-8</strain>
        <tissue evidence="5">Cell line</tissue>
    </source>
</reference>
<protein>
    <submittedName>
        <fullName evidence="5">tRNA-dihydrouridine(16/17) synthase [NAD(P)(+)]-like protein</fullName>
    </submittedName>
</protein>
<evidence type="ECO:0000256" key="1">
    <source>
        <dbReference type="ARBA" id="ARBA00022857"/>
    </source>
</evidence>
<evidence type="ECO:0000313" key="6">
    <source>
        <dbReference type="Proteomes" id="UP001266305"/>
    </source>
</evidence>